<dbReference type="AlphaFoldDB" id="A0A0N4UUL8"/>
<feature type="domain" description="Aldehyde dehydrogenase" evidence="7">
    <location>
        <begin position="20"/>
        <end position="473"/>
    </location>
</feature>
<dbReference type="WBParaSite" id="EVEC_0000109301-mRNA-1">
    <property type="protein sequence ID" value="EVEC_0000109301-mRNA-1"/>
    <property type="gene ID" value="EVEC_0000109301"/>
</dbReference>
<evidence type="ECO:0000256" key="3">
    <source>
        <dbReference type="ARBA" id="ARBA00023027"/>
    </source>
</evidence>
<evidence type="ECO:0000313" key="8">
    <source>
        <dbReference type="EMBL" id="VDD85658.1"/>
    </source>
</evidence>
<dbReference type="InterPro" id="IPR016162">
    <property type="entry name" value="Ald_DH_N"/>
</dbReference>
<protein>
    <recommendedName>
        <fullName evidence="4">aldehyde dehydrogenase (NAD(+))</fullName>
        <ecNumber evidence="4">1.2.1.3</ecNumber>
    </recommendedName>
</protein>
<reference evidence="10" key="1">
    <citation type="submission" date="2017-02" db="UniProtKB">
        <authorList>
            <consortium name="WormBaseParasite"/>
        </authorList>
    </citation>
    <scope>IDENTIFICATION</scope>
</reference>
<dbReference type="OrthoDB" id="310895at2759"/>
<dbReference type="Pfam" id="PF00171">
    <property type="entry name" value="Aldedh"/>
    <property type="match status" value="1"/>
</dbReference>
<comment type="similarity">
    <text evidence="1 6">Belongs to the aldehyde dehydrogenase family.</text>
</comment>
<evidence type="ECO:0000256" key="6">
    <source>
        <dbReference type="RuleBase" id="RU003345"/>
    </source>
</evidence>
<evidence type="ECO:0000256" key="4">
    <source>
        <dbReference type="ARBA" id="ARBA00024226"/>
    </source>
</evidence>
<dbReference type="Proteomes" id="UP000274131">
    <property type="component" value="Unassembled WGS sequence"/>
</dbReference>
<dbReference type="Gene3D" id="3.40.309.10">
    <property type="entry name" value="Aldehyde Dehydrogenase, Chain A, domain 2"/>
    <property type="match status" value="1"/>
</dbReference>
<dbReference type="InterPro" id="IPR029510">
    <property type="entry name" value="Ald_DH_CS_GLU"/>
</dbReference>
<sequence length="488" mass="53419">MVIGAKKLVILSALFINNEWRDAASGKWFPTYNPATGEEICEIAEGESHDVNLAVEAARNAFNLGSPWRRMDASDRGKLLNKLADLMERDKVLLSSLETLDNGKPYAVAYVADLPLAIQCLRYYAGWADKVHGQTIPVRGDYFCYTRQEAIGVCGQIIPWNFPILMQAWKLGPALAMGNTIVMKPAEQTSLSALHVASLIKEAGFPEGVVNIVTGYGPTAGHAIAQHEDVDKIAFTGSTAIGKLIMGSAADSNLKKITLELGGKSPNIIFIFFLNSSDLLFLQAHLGLFFNHGQTCCAGSRTFVEAKIYDEFVERSKALAQSKVVGDPFDLKTEQGPQVCEKYQMDQILNYIKEGEKEGAKLVTGGKRAFDKGFFVEPTVFADVTDQMVIAQEEIFGPVMSIIKFETMEDLVQKANNTVYGLAAGVMTKDIDKALFIANNIRAGTVWVNCYNVFDAAAPFGGYKLSEYGLHGYTETKTVVVKVPMKNS</sequence>
<proteinExistence type="inferred from homology"/>
<keyword evidence="3" id="KW-0520">NAD</keyword>
<dbReference type="FunFam" id="3.40.309.10:FF:000001">
    <property type="entry name" value="Mitochondrial aldehyde dehydrogenase 2"/>
    <property type="match status" value="1"/>
</dbReference>
<dbReference type="SUPFAM" id="SSF53720">
    <property type="entry name" value="ALDH-like"/>
    <property type="match status" value="1"/>
</dbReference>
<evidence type="ECO:0000259" key="7">
    <source>
        <dbReference type="Pfam" id="PF00171"/>
    </source>
</evidence>
<evidence type="ECO:0000313" key="9">
    <source>
        <dbReference type="Proteomes" id="UP000274131"/>
    </source>
</evidence>
<evidence type="ECO:0000256" key="2">
    <source>
        <dbReference type="ARBA" id="ARBA00023002"/>
    </source>
</evidence>
<keyword evidence="9" id="KW-1185">Reference proteome</keyword>
<evidence type="ECO:0000256" key="1">
    <source>
        <dbReference type="ARBA" id="ARBA00009986"/>
    </source>
</evidence>
<reference evidence="8 9" key="2">
    <citation type="submission" date="2018-10" db="EMBL/GenBank/DDBJ databases">
        <authorList>
            <consortium name="Pathogen Informatics"/>
        </authorList>
    </citation>
    <scope>NUCLEOTIDE SEQUENCE [LARGE SCALE GENOMIC DNA]</scope>
</reference>
<dbReference type="PANTHER" id="PTHR11699">
    <property type="entry name" value="ALDEHYDE DEHYDROGENASE-RELATED"/>
    <property type="match status" value="1"/>
</dbReference>
<dbReference type="EMBL" id="UXUI01007139">
    <property type="protein sequence ID" value="VDD85658.1"/>
    <property type="molecule type" value="Genomic_DNA"/>
</dbReference>
<dbReference type="PROSITE" id="PS00687">
    <property type="entry name" value="ALDEHYDE_DEHYDR_GLU"/>
    <property type="match status" value="1"/>
</dbReference>
<keyword evidence="2 6" id="KW-0560">Oxidoreductase</keyword>
<feature type="active site" evidence="5">
    <location>
        <position position="260"/>
    </location>
</feature>
<gene>
    <name evidence="8" type="ORF">EVEC_LOCUS801</name>
</gene>
<dbReference type="InterPro" id="IPR016163">
    <property type="entry name" value="Ald_DH_C"/>
</dbReference>
<accession>A0A0N4UUL8</accession>
<dbReference type="InterPro" id="IPR016160">
    <property type="entry name" value="Ald_DH_CS_CYS"/>
</dbReference>
<evidence type="ECO:0000313" key="10">
    <source>
        <dbReference type="WBParaSite" id="EVEC_0000109301-mRNA-1"/>
    </source>
</evidence>
<evidence type="ECO:0000256" key="5">
    <source>
        <dbReference type="PROSITE-ProRule" id="PRU10007"/>
    </source>
</evidence>
<name>A0A0N4UUL8_ENTVE</name>
<dbReference type="STRING" id="51028.A0A0N4UUL8"/>
<dbReference type="InterPro" id="IPR015590">
    <property type="entry name" value="Aldehyde_DH_dom"/>
</dbReference>
<dbReference type="Gene3D" id="3.40.605.10">
    <property type="entry name" value="Aldehyde Dehydrogenase, Chain A, domain 1"/>
    <property type="match status" value="1"/>
</dbReference>
<dbReference type="GO" id="GO:0004029">
    <property type="term" value="F:aldehyde dehydrogenase (NAD+) activity"/>
    <property type="evidence" value="ECO:0007669"/>
    <property type="project" value="UniProtKB-EC"/>
</dbReference>
<organism evidence="10">
    <name type="scientific">Enterobius vermicularis</name>
    <name type="common">Human pinworm</name>
    <dbReference type="NCBI Taxonomy" id="51028"/>
    <lineage>
        <taxon>Eukaryota</taxon>
        <taxon>Metazoa</taxon>
        <taxon>Ecdysozoa</taxon>
        <taxon>Nematoda</taxon>
        <taxon>Chromadorea</taxon>
        <taxon>Rhabditida</taxon>
        <taxon>Spirurina</taxon>
        <taxon>Oxyuridomorpha</taxon>
        <taxon>Oxyuroidea</taxon>
        <taxon>Oxyuridae</taxon>
        <taxon>Enterobius</taxon>
    </lineage>
</organism>
<dbReference type="FunFam" id="3.40.605.10:FF:000029">
    <property type="entry name" value="Aldehyde dehydrogenase, mitochondrial"/>
    <property type="match status" value="1"/>
</dbReference>
<dbReference type="EC" id="1.2.1.3" evidence="4"/>
<dbReference type="PROSITE" id="PS00070">
    <property type="entry name" value="ALDEHYDE_DEHYDR_CYS"/>
    <property type="match status" value="1"/>
</dbReference>
<dbReference type="InterPro" id="IPR016161">
    <property type="entry name" value="Ald_DH/histidinol_DH"/>
</dbReference>